<dbReference type="Proteomes" id="UP001190700">
    <property type="component" value="Unassembled WGS sequence"/>
</dbReference>
<name>A0AAE0GAE2_9CHLO</name>
<proteinExistence type="predicted"/>
<gene>
    <name evidence="2" type="ORF">CYMTET_17935</name>
</gene>
<evidence type="ECO:0000256" key="1">
    <source>
        <dbReference type="SAM" id="MobiDB-lite"/>
    </source>
</evidence>
<protein>
    <submittedName>
        <fullName evidence="2">Uncharacterized protein</fullName>
    </submittedName>
</protein>
<reference evidence="2 3" key="1">
    <citation type="journal article" date="2015" name="Genome Biol. Evol.">
        <title>Comparative Genomics of a Bacterivorous Green Alga Reveals Evolutionary Causalities and Consequences of Phago-Mixotrophic Mode of Nutrition.</title>
        <authorList>
            <person name="Burns J.A."/>
            <person name="Paasch A."/>
            <person name="Narechania A."/>
            <person name="Kim E."/>
        </authorList>
    </citation>
    <scope>NUCLEOTIDE SEQUENCE [LARGE SCALE GENOMIC DNA]</scope>
    <source>
        <strain evidence="2 3">PLY_AMNH</strain>
    </source>
</reference>
<evidence type="ECO:0000313" key="2">
    <source>
        <dbReference type="EMBL" id="KAK3273846.1"/>
    </source>
</evidence>
<organism evidence="2 3">
    <name type="scientific">Cymbomonas tetramitiformis</name>
    <dbReference type="NCBI Taxonomy" id="36881"/>
    <lineage>
        <taxon>Eukaryota</taxon>
        <taxon>Viridiplantae</taxon>
        <taxon>Chlorophyta</taxon>
        <taxon>Pyramimonadophyceae</taxon>
        <taxon>Pyramimonadales</taxon>
        <taxon>Pyramimonadaceae</taxon>
        <taxon>Cymbomonas</taxon>
    </lineage>
</organism>
<comment type="caution">
    <text evidence="2">The sequence shown here is derived from an EMBL/GenBank/DDBJ whole genome shotgun (WGS) entry which is preliminary data.</text>
</comment>
<dbReference type="AlphaFoldDB" id="A0AAE0GAE2"/>
<keyword evidence="3" id="KW-1185">Reference proteome</keyword>
<sequence>MEWAPIKSHQMWPAKEERWLLATVNAYNRGLASCQTPERSWRDSAPGPRSHQATVKTREEADLEALGTCNQEDSLHVGSVGGAQVVGQPSTP</sequence>
<feature type="region of interest" description="Disordered" evidence="1">
    <location>
        <begin position="34"/>
        <end position="56"/>
    </location>
</feature>
<dbReference type="EMBL" id="LGRX02008211">
    <property type="protein sequence ID" value="KAK3273846.1"/>
    <property type="molecule type" value="Genomic_DNA"/>
</dbReference>
<accession>A0AAE0GAE2</accession>
<evidence type="ECO:0000313" key="3">
    <source>
        <dbReference type="Proteomes" id="UP001190700"/>
    </source>
</evidence>